<name>A0AAU9VAF0_EUPED</name>
<organism evidence="1 2">
    <name type="scientific">Euphydryas editha</name>
    <name type="common">Edith's checkerspot</name>
    <dbReference type="NCBI Taxonomy" id="104508"/>
    <lineage>
        <taxon>Eukaryota</taxon>
        <taxon>Metazoa</taxon>
        <taxon>Ecdysozoa</taxon>
        <taxon>Arthropoda</taxon>
        <taxon>Hexapoda</taxon>
        <taxon>Insecta</taxon>
        <taxon>Pterygota</taxon>
        <taxon>Neoptera</taxon>
        <taxon>Endopterygota</taxon>
        <taxon>Lepidoptera</taxon>
        <taxon>Glossata</taxon>
        <taxon>Ditrysia</taxon>
        <taxon>Papilionoidea</taxon>
        <taxon>Nymphalidae</taxon>
        <taxon>Nymphalinae</taxon>
        <taxon>Euphydryas</taxon>
    </lineage>
</organism>
<proteinExistence type="predicted"/>
<gene>
    <name evidence="1" type="ORF">EEDITHA_LOCUS20366</name>
</gene>
<dbReference type="PANTHER" id="PTHR46060:SF1">
    <property type="entry name" value="MARINER MOS1 TRANSPOSASE-LIKE PROTEIN"/>
    <property type="match status" value="1"/>
</dbReference>
<dbReference type="AlphaFoldDB" id="A0AAU9VAF0"/>
<comment type="caution">
    <text evidence="1">The sequence shown here is derived from an EMBL/GenBank/DDBJ whole genome shotgun (WGS) entry which is preliminary data.</text>
</comment>
<evidence type="ECO:0000313" key="2">
    <source>
        <dbReference type="Proteomes" id="UP001153954"/>
    </source>
</evidence>
<dbReference type="Proteomes" id="UP001153954">
    <property type="component" value="Unassembled WGS sequence"/>
</dbReference>
<dbReference type="InterPro" id="IPR052709">
    <property type="entry name" value="Transposase-MT_Hybrid"/>
</dbReference>
<evidence type="ECO:0008006" key="3">
    <source>
        <dbReference type="Google" id="ProtNLM"/>
    </source>
</evidence>
<keyword evidence="2" id="KW-1185">Reference proteome</keyword>
<protein>
    <recommendedName>
        <fullName evidence="3">Mos1 transposase HTH domain-containing protein</fullName>
    </recommendedName>
</protein>
<reference evidence="1" key="1">
    <citation type="submission" date="2022-03" db="EMBL/GenBank/DDBJ databases">
        <authorList>
            <person name="Tunstrom K."/>
        </authorList>
    </citation>
    <scope>NUCLEOTIDE SEQUENCE</scope>
</reference>
<dbReference type="Gene3D" id="1.10.10.1450">
    <property type="match status" value="1"/>
</dbReference>
<evidence type="ECO:0000313" key="1">
    <source>
        <dbReference type="EMBL" id="CAH2106191.1"/>
    </source>
</evidence>
<sequence length="131" mass="15390">MKTQLVIVLSSENQFDKKIEISRGFRWINSHNFRRGLSQQECVDELSYLYCDKAPSKTTAYRWYSKFNRSRSSVADEFREGRPKSVVVPQNIDAVRELIMQDRHVAYYEIEASLHISSTSIHSILHEHLQL</sequence>
<accession>A0AAU9VAF0</accession>
<dbReference type="EMBL" id="CAKOGL010000029">
    <property type="protein sequence ID" value="CAH2106191.1"/>
    <property type="molecule type" value="Genomic_DNA"/>
</dbReference>
<dbReference type="PANTHER" id="PTHR46060">
    <property type="entry name" value="MARINER MOS1 TRANSPOSASE-LIKE PROTEIN"/>
    <property type="match status" value="1"/>
</dbReference>